<accession>A0AAW0L6D9</accession>
<dbReference type="Pfam" id="PF00450">
    <property type="entry name" value="Peptidase_S10"/>
    <property type="match status" value="1"/>
</dbReference>
<dbReference type="SUPFAM" id="SSF53474">
    <property type="entry name" value="alpha/beta-Hydrolases"/>
    <property type="match status" value="1"/>
</dbReference>
<dbReference type="Gene3D" id="6.10.250.940">
    <property type="match status" value="1"/>
</dbReference>
<dbReference type="InterPro" id="IPR029058">
    <property type="entry name" value="AB_hydrolase_fold"/>
</dbReference>
<keyword evidence="2" id="KW-0732">Signal</keyword>
<dbReference type="AlphaFoldDB" id="A0AAW0L6D9"/>
<keyword evidence="4" id="KW-1185">Reference proteome</keyword>
<dbReference type="GO" id="GO:0004185">
    <property type="term" value="F:serine-type carboxypeptidase activity"/>
    <property type="evidence" value="ECO:0007669"/>
    <property type="project" value="InterPro"/>
</dbReference>
<sequence length="254" mass="28069">MLQSPMAVVWSLLLCCLVSTLLVVSAEEIHGEEAEKEADRVKNLPGQPADLAAHPLHWNAVINDATDLSGMFEYSWSHAIISDKLYNDIVKECDFRSDNQTRNCGIHIRGFLEAYSAIDIYNIYAPICLTSLSRTSPKLVVAPRLITQHRALHANVTKLPYPYTTCSGVISGWNDSADTVLPIIRKLLNAGLRIWIYRLGADVRGGPNISHSERRRASGPSLCSSSIPFSLHPFPLFQNLAGFSILDAAKEDNI</sequence>
<proteinExistence type="inferred from homology"/>
<dbReference type="Gene3D" id="3.40.50.1820">
    <property type="entry name" value="alpha/beta hydrolase"/>
    <property type="match status" value="1"/>
</dbReference>
<evidence type="ECO:0000256" key="2">
    <source>
        <dbReference type="SAM" id="SignalP"/>
    </source>
</evidence>
<feature type="chain" id="PRO_5043654016" evidence="2">
    <location>
        <begin position="27"/>
        <end position="254"/>
    </location>
</feature>
<comment type="similarity">
    <text evidence="1">Belongs to the peptidase S10 family.</text>
</comment>
<dbReference type="InterPro" id="IPR001563">
    <property type="entry name" value="Peptidase_S10"/>
</dbReference>
<feature type="signal peptide" evidence="2">
    <location>
        <begin position="1"/>
        <end position="26"/>
    </location>
</feature>
<name>A0AAW0L6D9_QUESU</name>
<evidence type="ECO:0000313" key="4">
    <source>
        <dbReference type="Proteomes" id="UP000237347"/>
    </source>
</evidence>
<dbReference type="GO" id="GO:0006508">
    <property type="term" value="P:proteolysis"/>
    <property type="evidence" value="ECO:0007669"/>
    <property type="project" value="InterPro"/>
</dbReference>
<comment type="caution">
    <text evidence="3">The sequence shown here is derived from an EMBL/GenBank/DDBJ whole genome shotgun (WGS) entry which is preliminary data.</text>
</comment>
<dbReference type="GO" id="GO:0005773">
    <property type="term" value="C:vacuole"/>
    <property type="evidence" value="ECO:0007669"/>
    <property type="project" value="TreeGrafter"/>
</dbReference>
<feature type="non-terminal residue" evidence="3">
    <location>
        <position position="254"/>
    </location>
</feature>
<dbReference type="PANTHER" id="PTHR11802">
    <property type="entry name" value="SERINE PROTEASE FAMILY S10 SERINE CARBOXYPEPTIDASE"/>
    <property type="match status" value="1"/>
</dbReference>
<organism evidence="3 4">
    <name type="scientific">Quercus suber</name>
    <name type="common">Cork oak</name>
    <dbReference type="NCBI Taxonomy" id="58331"/>
    <lineage>
        <taxon>Eukaryota</taxon>
        <taxon>Viridiplantae</taxon>
        <taxon>Streptophyta</taxon>
        <taxon>Embryophyta</taxon>
        <taxon>Tracheophyta</taxon>
        <taxon>Spermatophyta</taxon>
        <taxon>Magnoliopsida</taxon>
        <taxon>eudicotyledons</taxon>
        <taxon>Gunneridae</taxon>
        <taxon>Pentapetalae</taxon>
        <taxon>rosids</taxon>
        <taxon>fabids</taxon>
        <taxon>Fagales</taxon>
        <taxon>Fagaceae</taxon>
        <taxon>Quercus</taxon>
    </lineage>
</organism>
<evidence type="ECO:0000313" key="3">
    <source>
        <dbReference type="EMBL" id="KAK7847248.1"/>
    </source>
</evidence>
<evidence type="ECO:0000256" key="1">
    <source>
        <dbReference type="ARBA" id="ARBA00009431"/>
    </source>
</evidence>
<dbReference type="PANTHER" id="PTHR11802:SF280">
    <property type="entry name" value="SERINE CARBOXYPEPTIDASE-LIKE 35"/>
    <property type="match status" value="1"/>
</dbReference>
<protein>
    <submittedName>
        <fullName evidence="3">Serine carboxypeptidase-like 35</fullName>
    </submittedName>
</protein>
<reference evidence="3 4" key="1">
    <citation type="journal article" date="2018" name="Sci. Data">
        <title>The draft genome sequence of cork oak.</title>
        <authorList>
            <person name="Ramos A.M."/>
            <person name="Usie A."/>
            <person name="Barbosa P."/>
            <person name="Barros P.M."/>
            <person name="Capote T."/>
            <person name="Chaves I."/>
            <person name="Simoes F."/>
            <person name="Abreu I."/>
            <person name="Carrasquinho I."/>
            <person name="Faro C."/>
            <person name="Guimaraes J.B."/>
            <person name="Mendonca D."/>
            <person name="Nobrega F."/>
            <person name="Rodrigues L."/>
            <person name="Saibo N.J.M."/>
            <person name="Varela M.C."/>
            <person name="Egas C."/>
            <person name="Matos J."/>
            <person name="Miguel C.M."/>
            <person name="Oliveira M.M."/>
            <person name="Ricardo C.P."/>
            <person name="Goncalves S."/>
        </authorList>
    </citation>
    <scope>NUCLEOTIDE SEQUENCE [LARGE SCALE GENOMIC DNA]</scope>
    <source>
        <strain evidence="4">cv. HL8</strain>
    </source>
</reference>
<gene>
    <name evidence="3" type="primary">SCPL35</name>
    <name evidence="3" type="ORF">CFP56_006945</name>
</gene>
<dbReference type="Proteomes" id="UP000237347">
    <property type="component" value="Unassembled WGS sequence"/>
</dbReference>
<dbReference type="EMBL" id="PKMF04000144">
    <property type="protein sequence ID" value="KAK7847248.1"/>
    <property type="molecule type" value="Genomic_DNA"/>
</dbReference>